<proteinExistence type="predicted"/>
<gene>
    <name evidence="1" type="ORF">SAMN02927935_04578</name>
</gene>
<accession>A0A1G5LMG1</accession>
<evidence type="ECO:0000313" key="2">
    <source>
        <dbReference type="Proteomes" id="UP000183031"/>
    </source>
</evidence>
<reference evidence="1 2" key="1">
    <citation type="submission" date="2016-10" db="EMBL/GenBank/DDBJ databases">
        <authorList>
            <person name="Varghese N."/>
            <person name="Submissions S."/>
        </authorList>
    </citation>
    <scope>NUCLEOTIDE SEQUENCE [LARGE SCALE GENOMIC DNA]</scope>
    <source>
        <strain evidence="1 2">CGMCC 1.6853</strain>
    </source>
</reference>
<dbReference type="Proteomes" id="UP000183031">
    <property type="component" value="Unassembled WGS sequence"/>
</dbReference>
<protein>
    <submittedName>
        <fullName evidence="1">Uncharacterized protein</fullName>
    </submittedName>
</protein>
<evidence type="ECO:0000313" key="1">
    <source>
        <dbReference type="EMBL" id="SCZ14052.1"/>
    </source>
</evidence>
<comment type="caution">
    <text evidence="1">The sequence shown here is derived from an EMBL/GenBank/DDBJ whole genome shotgun (WGS) entry which is preliminary data.</text>
</comment>
<sequence length="94" mass="10494">MPQLADCLNGSGPVLNQYGDIGNAMAPSLGTLNENDNPLREKNRHIFTDYRIFLDKVRLCICATRMIFKAIISTITISEKKRIKKPGQSNPGYP</sequence>
<keyword evidence="2" id="KW-1185">Reference proteome</keyword>
<name>A0A1G5LMG1_9GAMM</name>
<dbReference type="EMBL" id="FMUT01000016">
    <property type="protein sequence ID" value="SCZ14052.1"/>
    <property type="molecule type" value="Genomic_DNA"/>
</dbReference>
<organism evidence="1 2">
    <name type="scientific">Serratia nematodiphila</name>
    <dbReference type="NCBI Taxonomy" id="458197"/>
    <lineage>
        <taxon>Bacteria</taxon>
        <taxon>Pseudomonadati</taxon>
        <taxon>Pseudomonadota</taxon>
        <taxon>Gammaproteobacteria</taxon>
        <taxon>Enterobacterales</taxon>
        <taxon>Yersiniaceae</taxon>
        <taxon>Serratia</taxon>
    </lineage>
</organism>